<dbReference type="AlphaFoldDB" id="A0A5J5A9J9"/>
<keyword evidence="2" id="KW-1185">Reference proteome</keyword>
<gene>
    <name evidence="1" type="ORF">F0562_009063</name>
</gene>
<dbReference type="OrthoDB" id="691231at2759"/>
<reference evidence="1 2" key="1">
    <citation type="submission" date="2019-09" db="EMBL/GenBank/DDBJ databases">
        <title>A chromosome-level genome assembly of the Chinese tupelo Nyssa sinensis.</title>
        <authorList>
            <person name="Yang X."/>
            <person name="Kang M."/>
            <person name="Yang Y."/>
            <person name="Xiong H."/>
            <person name="Wang M."/>
            <person name="Zhang Z."/>
            <person name="Wang Z."/>
            <person name="Wu H."/>
            <person name="Ma T."/>
            <person name="Liu J."/>
            <person name="Xi Z."/>
        </authorList>
    </citation>
    <scope>NUCLEOTIDE SEQUENCE [LARGE SCALE GENOMIC DNA]</scope>
    <source>
        <strain evidence="1">J267</strain>
        <tissue evidence="1">Leaf</tissue>
    </source>
</reference>
<organism evidence="1 2">
    <name type="scientific">Nyssa sinensis</name>
    <dbReference type="NCBI Taxonomy" id="561372"/>
    <lineage>
        <taxon>Eukaryota</taxon>
        <taxon>Viridiplantae</taxon>
        <taxon>Streptophyta</taxon>
        <taxon>Embryophyta</taxon>
        <taxon>Tracheophyta</taxon>
        <taxon>Spermatophyta</taxon>
        <taxon>Magnoliopsida</taxon>
        <taxon>eudicotyledons</taxon>
        <taxon>Gunneridae</taxon>
        <taxon>Pentapetalae</taxon>
        <taxon>asterids</taxon>
        <taxon>Cornales</taxon>
        <taxon>Nyssaceae</taxon>
        <taxon>Nyssa</taxon>
    </lineage>
</organism>
<protein>
    <submittedName>
        <fullName evidence="1">Uncharacterized protein</fullName>
    </submittedName>
</protein>
<dbReference type="EMBL" id="CM018046">
    <property type="protein sequence ID" value="KAA8526708.1"/>
    <property type="molecule type" value="Genomic_DNA"/>
</dbReference>
<proteinExistence type="predicted"/>
<sequence length="224" mass="24706">MASSSLPENWACINGNGDSDKFEVTEIDSAILMSLLEESQGEECDDERLKSVIRSLEAEIDPTMMDGHDSLVELGWGTANMDGCQLSVGGQVDGQDCLTSHDLDFNWMELDTVPSSPGDEMTNWYVEPCGDEMDGVIEFGSVRDYSHMYYGIPLDENGYALPILLFLWPPSVIHLPVMIALGFNGCTPNNSVWAPPSVYADSQFFLFWLIASAWKGNKIGTNND</sequence>
<evidence type="ECO:0000313" key="2">
    <source>
        <dbReference type="Proteomes" id="UP000325577"/>
    </source>
</evidence>
<name>A0A5J5A9J9_9ASTE</name>
<dbReference type="PANTHER" id="PTHR37611">
    <property type="entry name" value="VIRUS-SPECIFIC-SIGNALING-PATHWAY REGULATED PROTEIN-RELATED"/>
    <property type="match status" value="1"/>
</dbReference>
<dbReference type="Proteomes" id="UP000325577">
    <property type="component" value="Linkage Group LG3"/>
</dbReference>
<dbReference type="PANTHER" id="PTHR37611:SF2">
    <property type="entry name" value="VIRUS-SPECIFIC-SIGNALING-PATHWAY REGULATED PROTEIN-RELATED"/>
    <property type="match status" value="1"/>
</dbReference>
<evidence type="ECO:0000313" key="1">
    <source>
        <dbReference type="EMBL" id="KAA8526708.1"/>
    </source>
</evidence>
<accession>A0A5J5A9J9</accession>